<reference evidence="1 2" key="1">
    <citation type="submission" date="2020-08" db="EMBL/GenBank/DDBJ databases">
        <title>Genomic Encyclopedia of Type Strains, Phase IV (KMG-IV): sequencing the most valuable type-strain genomes for metagenomic binning, comparative biology and taxonomic classification.</title>
        <authorList>
            <person name="Goeker M."/>
        </authorList>
    </citation>
    <scope>NUCLEOTIDE SEQUENCE [LARGE SCALE GENOMIC DNA]</scope>
    <source>
        <strain evidence="1 2">DSM 27165</strain>
    </source>
</reference>
<comment type="caution">
    <text evidence="1">The sequence shown here is derived from an EMBL/GenBank/DDBJ whole genome shotgun (WGS) entry which is preliminary data.</text>
</comment>
<proteinExistence type="predicted"/>
<sequence length="276" mass="30533">MDFHQYCEQKAAPVGSAFYYALRGVPISGRRGIVAIYALSRELHEGLDECSDATIAEAKLAWWATELDRWAAGRPEHPVTKALHDAVPQDTVTREQLQEMLDGVEMNLRHARYNDFKGLRLYCHRHGGVAMQLAAQMLGCRDKQTMRYAHELGVALSLSELVLEAGAHLRKGIVYWPVEDLQRFEVPAADLLALKVHPNLAALVEFQLARALTHLSDAAKTLPPAAEARSLRYGRILAAIAGATLGEVKAAGANCVLNQRVSLTPIRKLWIALKTR</sequence>
<organism evidence="1 2">
    <name type="scientific">Chitinivorax tropicus</name>
    <dbReference type="NCBI Taxonomy" id="714531"/>
    <lineage>
        <taxon>Bacteria</taxon>
        <taxon>Pseudomonadati</taxon>
        <taxon>Pseudomonadota</taxon>
        <taxon>Betaproteobacteria</taxon>
        <taxon>Chitinivorax</taxon>
    </lineage>
</organism>
<dbReference type="EMBL" id="JACHHY010000009">
    <property type="protein sequence ID" value="MBB5018478.1"/>
    <property type="molecule type" value="Genomic_DNA"/>
</dbReference>
<dbReference type="Pfam" id="PF00494">
    <property type="entry name" value="SQS_PSY"/>
    <property type="match status" value="1"/>
</dbReference>
<evidence type="ECO:0000313" key="1">
    <source>
        <dbReference type="EMBL" id="MBB5018478.1"/>
    </source>
</evidence>
<dbReference type="GO" id="GO:0016765">
    <property type="term" value="F:transferase activity, transferring alkyl or aryl (other than methyl) groups"/>
    <property type="evidence" value="ECO:0007669"/>
    <property type="project" value="UniProtKB-ARBA"/>
</dbReference>
<gene>
    <name evidence="1" type="ORF">HNQ59_001767</name>
</gene>
<accession>A0A840MIK2</accession>
<dbReference type="Gene3D" id="1.10.600.10">
    <property type="entry name" value="Farnesyl Diphosphate Synthase"/>
    <property type="match status" value="1"/>
</dbReference>
<dbReference type="SUPFAM" id="SSF48576">
    <property type="entry name" value="Terpenoid synthases"/>
    <property type="match status" value="1"/>
</dbReference>
<keyword evidence="2" id="KW-1185">Reference proteome</keyword>
<dbReference type="Proteomes" id="UP000575898">
    <property type="component" value="Unassembled WGS sequence"/>
</dbReference>
<evidence type="ECO:0000313" key="2">
    <source>
        <dbReference type="Proteomes" id="UP000575898"/>
    </source>
</evidence>
<dbReference type="InterPro" id="IPR008949">
    <property type="entry name" value="Isoprenoid_synthase_dom_sf"/>
</dbReference>
<protein>
    <submittedName>
        <fullName evidence="1">Phytoene synthase</fullName>
        <ecNumber evidence="1">2.5.1.32</ecNumber>
    </submittedName>
</protein>
<name>A0A840MIK2_9PROT</name>
<dbReference type="EC" id="2.5.1.32" evidence="1"/>
<dbReference type="InterPro" id="IPR002060">
    <property type="entry name" value="Squ/phyt_synthse"/>
</dbReference>
<dbReference type="AlphaFoldDB" id="A0A840MIK2"/>
<dbReference type="RefSeq" id="WP_184037820.1">
    <property type="nucleotide sequence ID" value="NZ_JACHHY010000009.1"/>
</dbReference>
<dbReference type="PANTHER" id="PTHR31480">
    <property type="entry name" value="BIFUNCTIONAL LYCOPENE CYCLASE/PHYTOENE SYNTHASE"/>
    <property type="match status" value="1"/>
</dbReference>
<keyword evidence="1" id="KW-0808">Transferase</keyword>